<evidence type="ECO:0000313" key="1">
    <source>
        <dbReference type="EMBL" id="ARM84110.1"/>
    </source>
</evidence>
<name>A0A1W6K9N2_9GAMM</name>
<protein>
    <submittedName>
        <fullName evidence="1">Uncharacterized protein</fullName>
    </submittedName>
</protein>
<proteinExistence type="predicted"/>
<organism evidence="1 2">
    <name type="scientific">Marinobacter salarius</name>
    <dbReference type="NCBI Taxonomy" id="1420917"/>
    <lineage>
        <taxon>Bacteria</taxon>
        <taxon>Pseudomonadati</taxon>
        <taxon>Pseudomonadota</taxon>
        <taxon>Gammaproteobacteria</taxon>
        <taxon>Pseudomonadales</taxon>
        <taxon>Marinobacteraceae</taxon>
        <taxon>Marinobacter</taxon>
    </lineage>
</organism>
<gene>
    <name evidence="1" type="ORF">MARSALSMR5_02035</name>
</gene>
<evidence type="ECO:0000313" key="2">
    <source>
        <dbReference type="Proteomes" id="UP000193100"/>
    </source>
</evidence>
<reference evidence="1 2" key="1">
    <citation type="submission" date="2017-04" db="EMBL/GenBank/DDBJ databases">
        <title>Genome Sequence of Marinobacter salarius strain SMR5 Isolated from a culture of the Diatom Skeletonema marinoi.</title>
        <authorList>
            <person name="Topel M."/>
            <person name="Pinder M.I.M."/>
            <person name="Johansson O.N."/>
            <person name="Kourtchenko O."/>
            <person name="Godhe A."/>
            <person name="Clarke A.K."/>
        </authorList>
    </citation>
    <scope>NUCLEOTIDE SEQUENCE [LARGE SCALE GENOMIC DNA]</scope>
    <source>
        <strain evidence="1 2">SMR5</strain>
    </source>
</reference>
<accession>A0A1W6K9N2</accession>
<dbReference type="EMBL" id="CP020931">
    <property type="protein sequence ID" value="ARM84110.1"/>
    <property type="molecule type" value="Genomic_DNA"/>
</dbReference>
<dbReference type="Proteomes" id="UP000193100">
    <property type="component" value="Chromosome"/>
</dbReference>
<dbReference type="AlphaFoldDB" id="A0A1W6K9N2"/>
<sequence length="38" mass="4318">MCDKSTINRQQSEGMGEYIVIAAQMYDAFRPGFSYHTA</sequence>